<dbReference type="OrthoDB" id="5298944at2"/>
<dbReference type="Gene3D" id="3.90.220.20">
    <property type="entry name" value="DNA methylase specificity domains"/>
    <property type="match status" value="1"/>
</dbReference>
<dbReference type="STRING" id="1677920.LS71_05715"/>
<dbReference type="Pfam" id="PF01420">
    <property type="entry name" value="Methylase_S"/>
    <property type="match status" value="1"/>
</dbReference>
<comment type="similarity">
    <text evidence="1">Belongs to the type-I restriction system S methylase family.</text>
</comment>
<dbReference type="InterPro" id="IPR052021">
    <property type="entry name" value="Type-I_RS_S_subunit"/>
</dbReference>
<evidence type="ECO:0000259" key="4">
    <source>
        <dbReference type="Pfam" id="PF01420"/>
    </source>
</evidence>
<proteinExistence type="inferred from homology"/>
<feature type="domain" description="Type I restriction modification DNA specificity" evidence="4">
    <location>
        <begin position="6"/>
        <end position="85"/>
    </location>
</feature>
<evidence type="ECO:0000313" key="6">
    <source>
        <dbReference type="Proteomes" id="UP000029733"/>
    </source>
</evidence>
<sequence>MCIGRGLAAIRPKDNQSYKFLFICIHNNKDLFIGRQGMAFESISTQDLKNVKIPLPPLEKQNKIISIIDFIESKITKLDSINKSLESKSAQIIATHLLRI</sequence>
<reference evidence="5 6" key="1">
    <citation type="journal article" date="2014" name="Genome Announc.">
        <title>Draft genome sequences of eight enterohepatic helicobacter species isolated from both laboratory and wild rodents.</title>
        <authorList>
            <person name="Sheh A."/>
            <person name="Shen Z."/>
            <person name="Fox J.G."/>
        </authorList>
    </citation>
    <scope>NUCLEOTIDE SEQUENCE [LARGE SCALE GENOMIC DNA]</scope>
    <source>
        <strain evidence="5 6">MIT 09-6949</strain>
    </source>
</reference>
<accession>A0A4U8TGF4</accession>
<dbReference type="InterPro" id="IPR000055">
    <property type="entry name" value="Restrct_endonuc_typeI_TRD"/>
</dbReference>
<keyword evidence="3" id="KW-0238">DNA-binding</keyword>
<keyword evidence="5" id="KW-0255">Endonuclease</keyword>
<evidence type="ECO:0000256" key="1">
    <source>
        <dbReference type="ARBA" id="ARBA00010923"/>
    </source>
</evidence>
<comment type="caution">
    <text evidence="5">The sequence shown here is derived from an EMBL/GenBank/DDBJ whole genome shotgun (WGS) entry which is preliminary data.</text>
</comment>
<keyword evidence="6" id="KW-1185">Reference proteome</keyword>
<dbReference type="SUPFAM" id="SSF116734">
    <property type="entry name" value="DNA methylase specificity domain"/>
    <property type="match status" value="1"/>
</dbReference>
<dbReference type="GO" id="GO:0009307">
    <property type="term" value="P:DNA restriction-modification system"/>
    <property type="evidence" value="ECO:0007669"/>
    <property type="project" value="UniProtKB-KW"/>
</dbReference>
<evidence type="ECO:0000313" key="5">
    <source>
        <dbReference type="EMBL" id="TLD97817.1"/>
    </source>
</evidence>
<dbReference type="PANTHER" id="PTHR30408">
    <property type="entry name" value="TYPE-1 RESTRICTION ENZYME ECOKI SPECIFICITY PROTEIN"/>
    <property type="match status" value="1"/>
</dbReference>
<keyword evidence="2" id="KW-0680">Restriction system</keyword>
<keyword evidence="5" id="KW-0378">Hydrolase</keyword>
<gene>
    <name evidence="5" type="ORF">LS71_003570</name>
</gene>
<dbReference type="GO" id="GO:0004519">
    <property type="term" value="F:endonuclease activity"/>
    <property type="evidence" value="ECO:0007669"/>
    <property type="project" value="UniProtKB-KW"/>
</dbReference>
<dbReference type="PANTHER" id="PTHR30408:SF13">
    <property type="entry name" value="TYPE I RESTRICTION ENZYME HINDI SPECIFICITY SUBUNIT"/>
    <property type="match status" value="1"/>
</dbReference>
<evidence type="ECO:0000256" key="2">
    <source>
        <dbReference type="ARBA" id="ARBA00022747"/>
    </source>
</evidence>
<dbReference type="EMBL" id="JRPR02000001">
    <property type="protein sequence ID" value="TLD97817.1"/>
    <property type="molecule type" value="Genomic_DNA"/>
</dbReference>
<dbReference type="Proteomes" id="UP000029733">
    <property type="component" value="Unassembled WGS sequence"/>
</dbReference>
<dbReference type="AlphaFoldDB" id="A0A4U8TGF4"/>
<organism evidence="5 6">
    <name type="scientific">Helicobacter jaachi</name>
    <dbReference type="NCBI Taxonomy" id="1677920"/>
    <lineage>
        <taxon>Bacteria</taxon>
        <taxon>Pseudomonadati</taxon>
        <taxon>Campylobacterota</taxon>
        <taxon>Epsilonproteobacteria</taxon>
        <taxon>Campylobacterales</taxon>
        <taxon>Helicobacteraceae</taxon>
        <taxon>Helicobacter</taxon>
    </lineage>
</organism>
<protein>
    <submittedName>
        <fullName evidence="5">Restriction endonuclease subunit S</fullName>
    </submittedName>
</protein>
<name>A0A4U8TGF4_9HELI</name>
<dbReference type="GO" id="GO:0003677">
    <property type="term" value="F:DNA binding"/>
    <property type="evidence" value="ECO:0007669"/>
    <property type="project" value="UniProtKB-KW"/>
</dbReference>
<dbReference type="InterPro" id="IPR044946">
    <property type="entry name" value="Restrct_endonuc_typeI_TRD_sf"/>
</dbReference>
<evidence type="ECO:0000256" key="3">
    <source>
        <dbReference type="ARBA" id="ARBA00023125"/>
    </source>
</evidence>
<keyword evidence="5" id="KW-0540">Nuclease</keyword>